<dbReference type="Proteomes" id="UP000287394">
    <property type="component" value="Chromosome"/>
</dbReference>
<organism evidence="1 2">
    <name type="scientific">Capsulimonas corticalis</name>
    <dbReference type="NCBI Taxonomy" id="2219043"/>
    <lineage>
        <taxon>Bacteria</taxon>
        <taxon>Bacillati</taxon>
        <taxon>Armatimonadota</taxon>
        <taxon>Armatimonadia</taxon>
        <taxon>Capsulimonadales</taxon>
        <taxon>Capsulimonadaceae</taxon>
        <taxon>Capsulimonas</taxon>
    </lineage>
</organism>
<dbReference type="InterPro" id="IPR006626">
    <property type="entry name" value="PbH1"/>
</dbReference>
<dbReference type="InterPro" id="IPR011050">
    <property type="entry name" value="Pectin_lyase_fold/virulence"/>
</dbReference>
<protein>
    <submittedName>
        <fullName evidence="1">Uncharacterized protein</fullName>
    </submittedName>
</protein>
<dbReference type="OrthoDB" id="9807299at2"/>
<dbReference type="AlphaFoldDB" id="A0A402CST4"/>
<dbReference type="KEGG" id="ccot:CCAX7_30150"/>
<accession>A0A402CST4</accession>
<dbReference type="Gene3D" id="2.60.120.260">
    <property type="entry name" value="Galactose-binding domain-like"/>
    <property type="match status" value="1"/>
</dbReference>
<gene>
    <name evidence="1" type="ORF">CCAX7_30150</name>
</gene>
<evidence type="ECO:0000313" key="2">
    <source>
        <dbReference type="Proteomes" id="UP000287394"/>
    </source>
</evidence>
<dbReference type="RefSeq" id="WP_119320459.1">
    <property type="nucleotide sequence ID" value="NZ_AP025739.1"/>
</dbReference>
<name>A0A402CST4_9BACT</name>
<evidence type="ECO:0000313" key="1">
    <source>
        <dbReference type="EMBL" id="BDI30964.1"/>
    </source>
</evidence>
<proteinExistence type="predicted"/>
<sequence length="759" mass="80984">MTRFSMSSFLSSFARFAVLVLLFAALASPKPGRAQSYPTVGSPSNPAGLQAAIQSAYNSGAAGVTIAPGTYNLPVPSSWYLDFDNMQNFVISAYGVTLVMADEAWSAIHFGNCRNVSLQGAYITMARPSFTQGAIVAANVDATGPYYDVQLDAGYPRDFTSAAHWLLPGYLGDGNLFDKNTRKWKTGINDVGVTSVSQLNGSGLYRFRINDSWAVPGHGGPVVLGDFIAIKGRTGQSIVQDNCTVTLRDLTLAWVGGAHEYGAGPNYYENLYCTYQPAPSGGTVKGLLGYNGVNSINTRFGPIVENCTWEGAPDDVFNIHGQWDQTASVSGASLKYGAQGNNDIVQGDILRFFDKHMNLIDTATVTSAPTGSSFSPPSGSTWQCFSGGTFQYYTVTLDHAVPAQYDYLINDVNASGLNAQVRGNRFLNNRSNAVLIKCEGAIVENNVFDGCSASGVAIFPTVYWNEGGAVINLTVQNNIFRDCGRWGRTNLANAGAVTVGLDGDPGGMTGTTLLRNITIANNTFDNNAGLEITARYASNVSLLNNFFINTHQAHATFGADLGFDQGTEIQLGATNGVNLTGDIVRNQGSYATSLIKTDSTAVNTSGLPGGMALGLNTRLVNANFDNDNPTQTPSGWSTNGPTFDADYTESYGGARRGALHLTHWKTSAYELYTYQTVGSLPNGSYTLRAWVKGSGGQTAAYMEAKDFGNPTLRANIGALSSWTQITIPNIVVTNGQCTVGFYSKAGANQWIMADEVEFY</sequence>
<reference evidence="1 2" key="1">
    <citation type="journal article" date="2019" name="Int. J. Syst. Evol. Microbiol.">
        <title>Capsulimonas corticalis gen. nov., sp. nov., an aerobic capsulated bacterium, of a novel bacterial order, Capsulimonadales ord. nov., of the class Armatimonadia of the phylum Armatimonadetes.</title>
        <authorList>
            <person name="Li J."/>
            <person name="Kudo C."/>
            <person name="Tonouchi A."/>
        </authorList>
    </citation>
    <scope>NUCLEOTIDE SEQUENCE [LARGE SCALE GENOMIC DNA]</scope>
    <source>
        <strain evidence="1 2">AX-7</strain>
    </source>
</reference>
<dbReference type="InterPro" id="IPR039448">
    <property type="entry name" value="Beta_helix"/>
</dbReference>
<dbReference type="EMBL" id="AP025739">
    <property type="protein sequence ID" value="BDI30964.1"/>
    <property type="molecule type" value="Genomic_DNA"/>
</dbReference>
<dbReference type="SUPFAM" id="SSF51126">
    <property type="entry name" value="Pectin lyase-like"/>
    <property type="match status" value="1"/>
</dbReference>
<keyword evidence="2" id="KW-1185">Reference proteome</keyword>
<dbReference type="SMART" id="SM00710">
    <property type="entry name" value="PbH1"/>
    <property type="match status" value="4"/>
</dbReference>
<dbReference type="Pfam" id="PF13229">
    <property type="entry name" value="Beta_helix"/>
    <property type="match status" value="1"/>
</dbReference>